<dbReference type="PANTHER" id="PTHR12363">
    <property type="entry name" value="TRANSPORTIN 3 AND IMPORTIN 13"/>
    <property type="match status" value="1"/>
</dbReference>
<dbReference type="OrthoDB" id="435593at2759"/>
<dbReference type="InterPro" id="IPR013598">
    <property type="entry name" value="Exportin-1/Importin-b-like"/>
</dbReference>
<dbReference type="GO" id="GO:0005634">
    <property type="term" value="C:nucleus"/>
    <property type="evidence" value="ECO:0007669"/>
    <property type="project" value="UniProtKB-ARBA"/>
</dbReference>
<dbReference type="Proteomes" id="UP001152885">
    <property type="component" value="Unassembled WGS sequence"/>
</dbReference>
<dbReference type="GO" id="GO:0006606">
    <property type="term" value="P:protein import into nucleus"/>
    <property type="evidence" value="ECO:0007669"/>
    <property type="project" value="TreeGrafter"/>
</dbReference>
<dbReference type="PANTHER" id="PTHR12363:SF53">
    <property type="entry name" value="MRNA TRANSPORT REGULATOR MTR10"/>
    <property type="match status" value="1"/>
</dbReference>
<dbReference type="SUPFAM" id="SSF48371">
    <property type="entry name" value="ARM repeat"/>
    <property type="match status" value="1"/>
</dbReference>
<dbReference type="InterPro" id="IPR058537">
    <property type="entry name" value="TPR_TNPO3_IPO13_4th"/>
</dbReference>
<evidence type="ECO:0000313" key="2">
    <source>
        <dbReference type="EMBL" id="CAI5759829.1"/>
    </source>
</evidence>
<evidence type="ECO:0000313" key="3">
    <source>
        <dbReference type="Proteomes" id="UP001152885"/>
    </source>
</evidence>
<dbReference type="InterPro" id="IPR011989">
    <property type="entry name" value="ARM-like"/>
</dbReference>
<dbReference type="InterPro" id="IPR057942">
    <property type="entry name" value="TPR_TNPO3_IPO13_3rd"/>
</dbReference>
<dbReference type="Pfam" id="PF24139">
    <property type="entry name" value="TPR_TNPO3_IPO13_4th"/>
    <property type="match status" value="1"/>
</dbReference>
<dbReference type="Pfam" id="PF24138">
    <property type="entry name" value="TPR_TNPO3_IPO13_2nd"/>
    <property type="match status" value="1"/>
</dbReference>
<dbReference type="SMART" id="SM00913">
    <property type="entry name" value="IBN_N"/>
    <property type="match status" value="1"/>
</dbReference>
<feature type="domain" description="Importin N-terminal" evidence="1">
    <location>
        <begin position="27"/>
        <end position="97"/>
    </location>
</feature>
<dbReference type="InterPro" id="IPR051345">
    <property type="entry name" value="Importin_beta-like_NTR"/>
</dbReference>
<keyword evidence="3" id="KW-1185">Reference proteome</keyword>
<accession>A0A9W4XI70</accession>
<dbReference type="GO" id="GO:0031267">
    <property type="term" value="F:small GTPase binding"/>
    <property type="evidence" value="ECO:0007669"/>
    <property type="project" value="InterPro"/>
</dbReference>
<dbReference type="Pfam" id="PF08389">
    <property type="entry name" value="Xpo1"/>
    <property type="match status" value="1"/>
</dbReference>
<dbReference type="InterPro" id="IPR001494">
    <property type="entry name" value="Importin-beta_N"/>
</dbReference>
<dbReference type="AlphaFoldDB" id="A0A9W4XI70"/>
<reference evidence="2" key="1">
    <citation type="submission" date="2022-12" db="EMBL/GenBank/DDBJ databases">
        <authorList>
            <person name="Brejova B."/>
        </authorList>
    </citation>
    <scope>NUCLEOTIDE SEQUENCE</scope>
</reference>
<dbReference type="InterPro" id="IPR016024">
    <property type="entry name" value="ARM-type_fold"/>
</dbReference>
<dbReference type="Gene3D" id="1.25.10.10">
    <property type="entry name" value="Leucine-rich Repeat Variant"/>
    <property type="match status" value="1"/>
</dbReference>
<gene>
    <name evidence="2" type="ORF">CANVERA_P4341</name>
</gene>
<sequence length="954" mass="110669">MSNIIDQINTALATMYSNVSQDEKMKATHFLEDFQKSQSAWEIIFQILNDSTSNSNLQLKIFASQTLRSKIIYDLSSQLSETNYPEFKDNLLSLITKYNSPNEKLIRTQLSIALSHFSLQYLNWKNAINEIIDSLSSESYLPILLEFLKILPEELSDVKKTNLTDEEYNTRTQELITNNIESVLIILKNLTEGNKSHDLVLNSTILDCLNSWIKECPIESILHINSLTNLIFESLTNDKTFDRSIECLVTIISETRDIENYEIIDALYQQIIKLNEFVISNPDKLEDGEFVDGLTRLYVTCGESWHVLIGKNPKHFKSLVSILLNCCKYDEDLDIVRYTFQFWNLLKQLITLPKYHEARNEFNDIYSQLIQIIIKHLTYPIVEVSDLFQGDKEQEDKFKEFRYEMGDVLKDCCSVIGAQQALQIPFNQIQSIISKSNGHWQDLESALFSMRTMAKVVSTKESKILPTIMSFLVQLPEHPKVRYAATLVLGRYTEWTANNPQFLEPQLNYITKGFEIANDDKDIILATSHALMYFCQDCSKFLVNYLEQLYMLYSQVKSNIDYASNYELIDGLAHVVKQVPEGNQYEMCQMFLEPSIDKLQELSISSQNETVNVSIADEVEVIRYFIEVFKINEFEKSEYPIATFFIKKIWPILTSLITKFGINSLKVSERCLNLIKTAIMSFSSYLNDILPTILNLLHQGYKLSPQFGCYLWVTGVVIRIYGDEEFNNPEILKAVYEFSLIQCDLFFNYIFNLSQQELQQLPDLIEDFFRMINDYLMFFPFQIIPDHNLLNKIVKASNLTLSSLNEFNPIISCIHFLIDLVSWGLPNPPISLFEQKDTTALKSSIQQFLILNNQGGEILRILINGIIFKFHDDLLQEANDLCLKILVVVPNHEVVINWLKNIVLQLPNVNEVEINRLIETVNVALMNKDNRRVRVSLRDFISWYKRKNVNRSEF</sequence>
<dbReference type="PROSITE" id="PS50166">
    <property type="entry name" value="IMPORTIN_B_NT"/>
    <property type="match status" value="1"/>
</dbReference>
<dbReference type="Pfam" id="PF03810">
    <property type="entry name" value="IBN_N"/>
    <property type="match status" value="1"/>
</dbReference>
<comment type="caution">
    <text evidence="2">The sequence shown here is derived from an EMBL/GenBank/DDBJ whole genome shotgun (WGS) entry which is preliminary data.</text>
</comment>
<dbReference type="InterPro" id="IPR057941">
    <property type="entry name" value="TPR_TNPO3_IPO13_2nd"/>
</dbReference>
<protein>
    <recommendedName>
        <fullName evidence="1">Importin N-terminal domain-containing protein</fullName>
    </recommendedName>
</protein>
<dbReference type="GO" id="GO:0005737">
    <property type="term" value="C:cytoplasm"/>
    <property type="evidence" value="ECO:0007669"/>
    <property type="project" value="TreeGrafter"/>
</dbReference>
<dbReference type="Pfam" id="PF24140">
    <property type="entry name" value="TPR_TNPO3_IPO13_3rd"/>
    <property type="match status" value="1"/>
</dbReference>
<name>A0A9W4XI70_9ASCO</name>
<proteinExistence type="predicted"/>
<evidence type="ECO:0000259" key="1">
    <source>
        <dbReference type="PROSITE" id="PS50166"/>
    </source>
</evidence>
<organism evidence="2 3">
    <name type="scientific">Candida verbasci</name>
    <dbReference type="NCBI Taxonomy" id="1227364"/>
    <lineage>
        <taxon>Eukaryota</taxon>
        <taxon>Fungi</taxon>
        <taxon>Dikarya</taxon>
        <taxon>Ascomycota</taxon>
        <taxon>Saccharomycotina</taxon>
        <taxon>Pichiomycetes</taxon>
        <taxon>Debaryomycetaceae</taxon>
        <taxon>Candida/Lodderomyces clade</taxon>
        <taxon>Candida</taxon>
    </lineage>
</organism>
<dbReference type="EMBL" id="CANTUO010000005">
    <property type="protein sequence ID" value="CAI5759829.1"/>
    <property type="molecule type" value="Genomic_DNA"/>
</dbReference>